<dbReference type="InterPro" id="IPR001304">
    <property type="entry name" value="C-type_lectin-like"/>
</dbReference>
<sequence length="221" mass="24400">MRLYVFLVLVISIEWPSALSAFQDASIPSMILDSTEYSFMKFNYCDKSKAVDVTVLKARLEGKISCGCSITEATSVPIKDDYTQTTGVGAHKLHKQATTWNKARKICNEEGGHLAIINSKAEEAVLIKMLVEARNSISGTSNTNEAFVGVHDLYEEGDWVTLDGEPLHSTGFSTWTTKYGCCNPDNYRGRQNCGAIVVDGGMDDVFCDVNHVFFCEILQIC</sequence>
<dbReference type="InParanoid" id="A0A7M7H843"/>
<organism evidence="3 4">
    <name type="scientific">Nasonia vitripennis</name>
    <name type="common">Parasitic wasp</name>
    <dbReference type="NCBI Taxonomy" id="7425"/>
    <lineage>
        <taxon>Eukaryota</taxon>
        <taxon>Metazoa</taxon>
        <taxon>Ecdysozoa</taxon>
        <taxon>Arthropoda</taxon>
        <taxon>Hexapoda</taxon>
        <taxon>Insecta</taxon>
        <taxon>Pterygota</taxon>
        <taxon>Neoptera</taxon>
        <taxon>Endopterygota</taxon>
        <taxon>Hymenoptera</taxon>
        <taxon>Apocrita</taxon>
        <taxon>Proctotrupomorpha</taxon>
        <taxon>Chalcidoidea</taxon>
        <taxon>Pteromalidae</taxon>
        <taxon>Pteromalinae</taxon>
        <taxon>Nasonia</taxon>
    </lineage>
</organism>
<keyword evidence="1" id="KW-0732">Signal</keyword>
<dbReference type="KEGG" id="nvi:103315574"/>
<dbReference type="CDD" id="cd00037">
    <property type="entry name" value="CLECT"/>
    <property type="match status" value="1"/>
</dbReference>
<dbReference type="SMART" id="SM00034">
    <property type="entry name" value="CLECT"/>
    <property type="match status" value="1"/>
</dbReference>
<feature type="signal peptide" evidence="1">
    <location>
        <begin position="1"/>
        <end position="21"/>
    </location>
</feature>
<dbReference type="SMR" id="A0A7M7H843"/>
<dbReference type="PROSITE" id="PS50041">
    <property type="entry name" value="C_TYPE_LECTIN_2"/>
    <property type="match status" value="1"/>
</dbReference>
<dbReference type="InterPro" id="IPR050801">
    <property type="entry name" value="Ca-Dep_Lectins_ImmuneDev"/>
</dbReference>
<evidence type="ECO:0000313" key="3">
    <source>
        <dbReference type="EnsemblMetazoa" id="XP_008203348"/>
    </source>
</evidence>
<dbReference type="InterPro" id="IPR016187">
    <property type="entry name" value="CTDL_fold"/>
</dbReference>
<dbReference type="SUPFAM" id="SSF56436">
    <property type="entry name" value="C-type lectin-like"/>
    <property type="match status" value="1"/>
</dbReference>
<dbReference type="Pfam" id="PF00059">
    <property type="entry name" value="Lectin_C"/>
    <property type="match status" value="1"/>
</dbReference>
<name>A0A7M7H843_NASVI</name>
<dbReference type="InterPro" id="IPR016186">
    <property type="entry name" value="C-type_lectin-like/link_sf"/>
</dbReference>
<dbReference type="RefSeq" id="XP_008203348.1">
    <property type="nucleotide sequence ID" value="XM_008205126.4"/>
</dbReference>
<reference evidence="3" key="1">
    <citation type="submission" date="2021-01" db="UniProtKB">
        <authorList>
            <consortium name="EnsemblMetazoa"/>
        </authorList>
    </citation>
    <scope>IDENTIFICATION</scope>
</reference>
<dbReference type="FunCoup" id="A0A7M7H843">
    <property type="interactions" value="12"/>
</dbReference>
<dbReference type="OrthoDB" id="7357196at2759"/>
<dbReference type="AlphaFoldDB" id="A0A7M7H843"/>
<feature type="chain" id="PRO_5029497196" description="C-type lectin domain-containing protein" evidence="1">
    <location>
        <begin position="22"/>
        <end position="221"/>
    </location>
</feature>
<dbReference type="PANTHER" id="PTHR22801">
    <property type="entry name" value="LITHOSTATHINE"/>
    <property type="match status" value="1"/>
</dbReference>
<accession>A0A7M7H843</accession>
<dbReference type="Proteomes" id="UP000002358">
    <property type="component" value="Chromosome 3"/>
</dbReference>
<evidence type="ECO:0000313" key="4">
    <source>
        <dbReference type="Proteomes" id="UP000002358"/>
    </source>
</evidence>
<dbReference type="GeneID" id="103315574"/>
<proteinExistence type="predicted"/>
<keyword evidence="4" id="KW-1185">Reference proteome</keyword>
<protein>
    <recommendedName>
        <fullName evidence="2">C-type lectin domain-containing protein</fullName>
    </recommendedName>
</protein>
<dbReference type="EnsemblMetazoa" id="XM_008205126">
    <property type="protein sequence ID" value="XP_008203348"/>
    <property type="gene ID" value="LOC103315574"/>
</dbReference>
<dbReference type="PANTHER" id="PTHR22801:SF63">
    <property type="entry name" value="C-TYPE LECTIN DOMAIN-CONTAINING PROTEIN"/>
    <property type="match status" value="1"/>
</dbReference>
<dbReference type="Gene3D" id="3.10.100.10">
    <property type="entry name" value="Mannose-Binding Protein A, subunit A"/>
    <property type="match status" value="1"/>
</dbReference>
<evidence type="ECO:0000259" key="2">
    <source>
        <dbReference type="PROSITE" id="PS50041"/>
    </source>
</evidence>
<feature type="domain" description="C-type lectin" evidence="2">
    <location>
        <begin position="91"/>
        <end position="216"/>
    </location>
</feature>
<evidence type="ECO:0000256" key="1">
    <source>
        <dbReference type="SAM" id="SignalP"/>
    </source>
</evidence>